<feature type="compositionally biased region" description="Low complexity" evidence="1">
    <location>
        <begin position="206"/>
        <end position="218"/>
    </location>
</feature>
<gene>
    <name evidence="3" type="ORF">DN603_08735</name>
</gene>
<evidence type="ECO:0000259" key="2">
    <source>
        <dbReference type="Pfam" id="PF21939"/>
    </source>
</evidence>
<protein>
    <recommendedName>
        <fullName evidence="2">Baseplate structural protein Gp10 C-terminal domain-containing protein</fullName>
    </recommendedName>
</protein>
<feature type="compositionally biased region" description="Polar residues" evidence="1">
    <location>
        <begin position="226"/>
        <end position="238"/>
    </location>
</feature>
<sequence length="257" mass="26422">MAENNFKPFAVGAGANVSSQTDWENLLALSTGFTAGIARSEQVNKALRQGTVMASVLGQIILEQTAEDVLDNGDTDALKVQLLSALASLQIDSVYPVGAVLFFAQNKNPNALFPGTTWNYIGENKTIRLGLQDGSDVLDTGGADTVSLAKANLPAQALSITGTAASVDLGTKTTDSQGDHSHGWGSSMQKQGGSDQAVGSNGGTDFGTTSTGGAHTHSVALGSHSHGVSGNTENMGSGTALNITNSYVKLMGWYRSA</sequence>
<evidence type="ECO:0000256" key="1">
    <source>
        <dbReference type="SAM" id="MobiDB-lite"/>
    </source>
</evidence>
<feature type="region of interest" description="Disordered" evidence="1">
    <location>
        <begin position="171"/>
        <end position="238"/>
    </location>
</feature>
<dbReference type="EMBL" id="QKOX01000007">
    <property type="protein sequence ID" value="RWT23741.1"/>
    <property type="molecule type" value="Genomic_DNA"/>
</dbReference>
<feature type="compositionally biased region" description="Polar residues" evidence="1">
    <location>
        <begin position="184"/>
        <end position="198"/>
    </location>
</feature>
<dbReference type="Proteomes" id="UP000288843">
    <property type="component" value="Unassembled WGS sequence"/>
</dbReference>
<evidence type="ECO:0000313" key="3">
    <source>
        <dbReference type="EMBL" id="RWT23741.1"/>
    </source>
</evidence>
<dbReference type="RefSeq" id="WP_128319601.1">
    <property type="nucleotide sequence ID" value="NZ_CP093334.1"/>
</dbReference>
<evidence type="ECO:0000313" key="4">
    <source>
        <dbReference type="Proteomes" id="UP000288843"/>
    </source>
</evidence>
<comment type="caution">
    <text evidence="3">The sequence shown here is derived from an EMBL/GenBank/DDBJ whole genome shotgun (WGS) entry which is preliminary data.</text>
</comment>
<dbReference type="AlphaFoldDB" id="A0A443VQ59"/>
<organism evidence="3 4">
    <name type="scientific">Raoultella planticola</name>
    <name type="common">Klebsiella planticola</name>
    <dbReference type="NCBI Taxonomy" id="575"/>
    <lineage>
        <taxon>Bacteria</taxon>
        <taxon>Pseudomonadati</taxon>
        <taxon>Pseudomonadota</taxon>
        <taxon>Gammaproteobacteria</taxon>
        <taxon>Enterobacterales</taxon>
        <taxon>Enterobacteriaceae</taxon>
        <taxon>Klebsiella/Raoultella group</taxon>
        <taxon>Raoultella</taxon>
    </lineage>
</organism>
<accession>A0A443VQ59</accession>
<feature type="domain" description="Baseplate structural protein Gp10 C-terminal" evidence="2">
    <location>
        <begin position="91"/>
        <end position="255"/>
    </location>
</feature>
<dbReference type="Pfam" id="PF21939">
    <property type="entry name" value="Gp10_C"/>
    <property type="match status" value="1"/>
</dbReference>
<reference evidence="3 4" key="1">
    <citation type="submission" date="2018-06" db="EMBL/GenBank/DDBJ databases">
        <title>Carbapenemase-producing Enterobacteriaceae present in wastewater treatment plant effluent and nearby surface waters in the US.</title>
        <authorList>
            <person name="Mathys D.A."/>
            <person name="Mollenkopf D.F."/>
            <person name="Feicht S.M."/>
            <person name="Adams R.J."/>
            <person name="Albers A.L."/>
            <person name="Stuever D.M."/>
            <person name="Daniels J.B."/>
            <person name="Wittum T.E."/>
        </authorList>
    </citation>
    <scope>NUCLEOTIDE SEQUENCE [LARGE SCALE GENOMIC DNA]</scope>
    <source>
        <strain evidence="3 4">GEO_47_Down_B</strain>
    </source>
</reference>
<name>A0A443VQ59_RAOPL</name>
<dbReference type="InterPro" id="IPR053827">
    <property type="entry name" value="Gp10_C"/>
</dbReference>
<proteinExistence type="predicted"/>